<evidence type="ECO:0000313" key="2">
    <source>
        <dbReference type="EMBL" id="MBM2411526.1"/>
    </source>
</evidence>
<dbReference type="EMBL" id="JAFBXF010000002">
    <property type="protein sequence ID" value="MBM2416193.1"/>
    <property type="molecule type" value="Genomic_DNA"/>
</dbReference>
<evidence type="ECO:0000256" key="1">
    <source>
        <dbReference type="SAM" id="MobiDB-lite"/>
    </source>
</evidence>
<proteinExistence type="predicted"/>
<name>A0A9Q2NXM0_9RHOB</name>
<keyword evidence="5" id="KW-1185">Reference proteome</keyword>
<reference evidence="2 5" key="1">
    <citation type="submission" date="2021-01" db="EMBL/GenBank/DDBJ databases">
        <title>Diatom-associated Roseobacters Show Island Model of Population Structure.</title>
        <authorList>
            <person name="Qu L."/>
            <person name="Feng X."/>
            <person name="Chen Y."/>
            <person name="Li L."/>
            <person name="Wang X."/>
            <person name="Hu Z."/>
            <person name="Wang H."/>
            <person name="Luo H."/>
        </authorList>
    </citation>
    <scope>NUCLEOTIDE SEQUENCE</scope>
    <source>
        <strain evidence="3 5">CC28-63</strain>
        <strain evidence="2">CC28-69</strain>
    </source>
</reference>
<accession>A0A9Q2NXM0</accession>
<gene>
    <name evidence="2" type="ORF">JQX41_04380</name>
    <name evidence="3" type="ORF">JQX48_04380</name>
</gene>
<dbReference type="EMBL" id="JAFBXE010000002">
    <property type="protein sequence ID" value="MBM2411526.1"/>
    <property type="molecule type" value="Genomic_DNA"/>
</dbReference>
<protein>
    <submittedName>
        <fullName evidence="2">Host attachment protein</fullName>
    </submittedName>
</protein>
<evidence type="ECO:0000313" key="3">
    <source>
        <dbReference type="EMBL" id="MBM2416193.1"/>
    </source>
</evidence>
<dbReference type="AlphaFoldDB" id="A0A9Q2NXM0"/>
<feature type="region of interest" description="Disordered" evidence="1">
    <location>
        <begin position="39"/>
        <end position="72"/>
    </location>
</feature>
<dbReference type="GeneID" id="62642077"/>
<dbReference type="Proteomes" id="UP000809440">
    <property type="component" value="Unassembled WGS sequence"/>
</dbReference>
<organism evidence="2 4">
    <name type="scientific">Marivita cryptomonadis</name>
    <dbReference type="NCBI Taxonomy" id="505252"/>
    <lineage>
        <taxon>Bacteria</taxon>
        <taxon>Pseudomonadati</taxon>
        <taxon>Pseudomonadota</taxon>
        <taxon>Alphaproteobacteria</taxon>
        <taxon>Rhodobacterales</taxon>
        <taxon>Roseobacteraceae</taxon>
        <taxon>Marivita</taxon>
    </lineage>
</organism>
<feature type="compositionally biased region" description="Basic and acidic residues" evidence="1">
    <location>
        <begin position="39"/>
        <end position="57"/>
    </location>
</feature>
<dbReference type="InterPro" id="IPR041374">
    <property type="entry name" value="BaeRF_family12"/>
</dbReference>
<dbReference type="Proteomes" id="UP000755667">
    <property type="component" value="Unassembled WGS sequence"/>
</dbReference>
<dbReference type="Pfam" id="PF18856">
    <property type="entry name" value="baeRF_family12"/>
    <property type="match status" value="1"/>
</dbReference>
<evidence type="ECO:0000313" key="5">
    <source>
        <dbReference type="Proteomes" id="UP000809440"/>
    </source>
</evidence>
<comment type="caution">
    <text evidence="2">The sequence shown here is derived from an EMBL/GenBank/DDBJ whole genome shotgun (WGS) entry which is preliminary data.</text>
</comment>
<sequence length="153" mass="17586">MRKSGVPQNAWVLIADGEKALYLVNKGDDMDMNLVVRDKEEQDNPKAQDWAENRPGRFNDGPSVQRSAVDDTDWHQLEKERFAKDVAEQLYRDVHKGRFKDLIIIASRPALAELRKEMHPEVAARVRLDVAKVLTNHPIDEIEALLSREMENT</sequence>
<evidence type="ECO:0000313" key="4">
    <source>
        <dbReference type="Proteomes" id="UP000755667"/>
    </source>
</evidence>
<dbReference type="OrthoDB" id="9812459at2"/>
<dbReference type="RefSeq" id="WP_085631298.1">
    <property type="nucleotide sequence ID" value="NZ_JAFBWU010000002.1"/>
</dbReference>